<dbReference type="SUPFAM" id="SSF52788">
    <property type="entry name" value="Phosphotyrosine protein phosphatases I"/>
    <property type="match status" value="1"/>
</dbReference>
<dbReference type="InterPro" id="IPR036196">
    <property type="entry name" value="Ptyr_pPase_sf"/>
</dbReference>
<evidence type="ECO:0000313" key="2">
    <source>
        <dbReference type="Proteomes" id="UP000189670"/>
    </source>
</evidence>
<dbReference type="EMBL" id="ATBP01000209">
    <property type="protein sequence ID" value="ETR71896.1"/>
    <property type="molecule type" value="Genomic_DNA"/>
</dbReference>
<accession>A0A1V1PAU1</accession>
<protein>
    <submittedName>
        <fullName evidence="1">Uncharacterized protein</fullName>
    </submittedName>
</protein>
<proteinExistence type="predicted"/>
<name>A0A1V1PAU1_9BACT</name>
<organism evidence="1 2">
    <name type="scientific">Candidatus Magnetoglobus multicellularis str. Araruama</name>
    <dbReference type="NCBI Taxonomy" id="890399"/>
    <lineage>
        <taxon>Bacteria</taxon>
        <taxon>Pseudomonadati</taxon>
        <taxon>Thermodesulfobacteriota</taxon>
        <taxon>Desulfobacteria</taxon>
        <taxon>Desulfobacterales</taxon>
        <taxon>Desulfobacteraceae</taxon>
        <taxon>Candidatus Magnetoglobus</taxon>
    </lineage>
</organism>
<sequence length="215" mass="25388">MTMTWWKQKERLFPDEEHKHKVLIVTYKDRIRAPMLRELIIAKMSDKLKEVAAFRSAGIYADNGEPVAGEALKALCYFGIPVQPYEHETNCATLTLIDEADCLMTVDNYGYDTLLREIGKPEKLLRITDFSSDPELKESKEIEEPRFKPHEDLMKLMDIFDDCTEHYLKYLGEKLGCPEPEEKEPEHWWEKTPSTKRKFKKPEHWWEVPNWARAI</sequence>
<dbReference type="Proteomes" id="UP000189670">
    <property type="component" value="Unassembled WGS sequence"/>
</dbReference>
<reference evidence="2" key="1">
    <citation type="submission" date="2012-11" db="EMBL/GenBank/DDBJ databases">
        <authorList>
            <person name="Lucero-Rivera Y.E."/>
            <person name="Tovar-Ramirez D."/>
        </authorList>
    </citation>
    <scope>NUCLEOTIDE SEQUENCE [LARGE SCALE GENOMIC DNA]</scope>
    <source>
        <strain evidence="2">Araruama</strain>
    </source>
</reference>
<dbReference type="AlphaFoldDB" id="A0A1V1PAU1"/>
<gene>
    <name evidence="1" type="ORF">OMM_02141</name>
</gene>
<dbReference type="Gene3D" id="3.40.50.2300">
    <property type="match status" value="1"/>
</dbReference>
<evidence type="ECO:0000313" key="1">
    <source>
        <dbReference type="EMBL" id="ETR71896.1"/>
    </source>
</evidence>
<comment type="caution">
    <text evidence="1">The sequence shown here is derived from an EMBL/GenBank/DDBJ whole genome shotgun (WGS) entry which is preliminary data.</text>
</comment>